<evidence type="ECO:0000259" key="4">
    <source>
        <dbReference type="Pfam" id="PF00535"/>
    </source>
</evidence>
<dbReference type="GO" id="GO:0004582">
    <property type="term" value="F:dolichyl-phosphate beta-D-mannosyltransferase activity"/>
    <property type="evidence" value="ECO:0007669"/>
    <property type="project" value="InterPro"/>
</dbReference>
<evidence type="ECO:0000256" key="1">
    <source>
        <dbReference type="ARBA" id="ARBA00006739"/>
    </source>
</evidence>
<feature type="non-terminal residue" evidence="5">
    <location>
        <position position="1"/>
    </location>
</feature>
<dbReference type="Gene3D" id="3.90.550.10">
    <property type="entry name" value="Spore Coat Polysaccharide Biosynthesis Protein SpsA, Chain A"/>
    <property type="match status" value="1"/>
</dbReference>
<feature type="non-terminal residue" evidence="5">
    <location>
        <position position="88"/>
    </location>
</feature>
<evidence type="ECO:0000256" key="3">
    <source>
        <dbReference type="ARBA" id="ARBA00022679"/>
    </source>
</evidence>
<evidence type="ECO:0000256" key="2">
    <source>
        <dbReference type="ARBA" id="ARBA00022676"/>
    </source>
</evidence>
<sequence>VYAMSMKNKEESPDRIFLSVIIPTYNESENIFKLLEEVCKNVNELKYEILVVDDNSPDGTGKIVEKFIEKNSTEISNNNESFVRLITR</sequence>
<evidence type="ECO:0000313" key="5">
    <source>
        <dbReference type="EMBL" id="SVD54319.1"/>
    </source>
</evidence>
<dbReference type="InterPro" id="IPR039528">
    <property type="entry name" value="DPM1-like"/>
</dbReference>
<gene>
    <name evidence="5" type="ORF">METZ01_LOCUS407173</name>
</gene>
<comment type="similarity">
    <text evidence="1">Belongs to the glycosyltransferase 2 family.</text>
</comment>
<dbReference type="InterPro" id="IPR029044">
    <property type="entry name" value="Nucleotide-diphossugar_trans"/>
</dbReference>
<name>A0A382W6J5_9ZZZZ</name>
<accession>A0A382W6J5</accession>
<dbReference type="InterPro" id="IPR001173">
    <property type="entry name" value="Glyco_trans_2-like"/>
</dbReference>
<dbReference type="Pfam" id="PF00535">
    <property type="entry name" value="Glycos_transf_2"/>
    <property type="match status" value="1"/>
</dbReference>
<keyword evidence="2" id="KW-0328">Glycosyltransferase</keyword>
<dbReference type="SUPFAM" id="SSF53448">
    <property type="entry name" value="Nucleotide-diphospho-sugar transferases"/>
    <property type="match status" value="1"/>
</dbReference>
<keyword evidence="3" id="KW-0808">Transferase</keyword>
<reference evidence="5" key="1">
    <citation type="submission" date="2018-05" db="EMBL/GenBank/DDBJ databases">
        <authorList>
            <person name="Lanie J.A."/>
            <person name="Ng W.-L."/>
            <person name="Kazmierczak K.M."/>
            <person name="Andrzejewski T.M."/>
            <person name="Davidsen T.M."/>
            <person name="Wayne K.J."/>
            <person name="Tettelin H."/>
            <person name="Glass J.I."/>
            <person name="Rusch D."/>
            <person name="Podicherti R."/>
            <person name="Tsui H.-C.T."/>
            <person name="Winkler M.E."/>
        </authorList>
    </citation>
    <scope>NUCLEOTIDE SEQUENCE</scope>
</reference>
<organism evidence="5">
    <name type="scientific">marine metagenome</name>
    <dbReference type="NCBI Taxonomy" id="408172"/>
    <lineage>
        <taxon>unclassified sequences</taxon>
        <taxon>metagenomes</taxon>
        <taxon>ecological metagenomes</taxon>
    </lineage>
</organism>
<dbReference type="PANTHER" id="PTHR43398">
    <property type="entry name" value="DOLICHOL-PHOSPHATE MANNOSYLTRANSFERASE SUBUNIT 1"/>
    <property type="match status" value="1"/>
</dbReference>
<dbReference type="EMBL" id="UINC01157368">
    <property type="protein sequence ID" value="SVD54319.1"/>
    <property type="molecule type" value="Genomic_DNA"/>
</dbReference>
<feature type="domain" description="Glycosyltransferase 2-like" evidence="4">
    <location>
        <begin position="19"/>
        <end position="69"/>
    </location>
</feature>
<dbReference type="PANTHER" id="PTHR43398:SF1">
    <property type="entry name" value="DOLICHOL-PHOSPHATE MANNOSYLTRANSFERASE SUBUNIT 1"/>
    <property type="match status" value="1"/>
</dbReference>
<protein>
    <recommendedName>
        <fullName evidence="4">Glycosyltransferase 2-like domain-containing protein</fullName>
    </recommendedName>
</protein>
<dbReference type="AlphaFoldDB" id="A0A382W6J5"/>
<proteinExistence type="inferred from homology"/>